<keyword evidence="10" id="KW-0175">Coiled coil</keyword>
<accession>A0A1B6KLE4</accession>
<dbReference type="AlphaFoldDB" id="A0A1B6KLE4"/>
<feature type="domain" description="Kinesin motor" evidence="12">
    <location>
        <begin position="14"/>
        <end position="347"/>
    </location>
</feature>
<feature type="compositionally biased region" description="Polar residues" evidence="11">
    <location>
        <begin position="1005"/>
        <end position="1021"/>
    </location>
</feature>
<evidence type="ECO:0000256" key="6">
    <source>
        <dbReference type="ARBA" id="ARBA00023175"/>
    </source>
</evidence>
<evidence type="ECO:0000313" key="13">
    <source>
        <dbReference type="EMBL" id="JAT12269.1"/>
    </source>
</evidence>
<protein>
    <recommendedName>
        <fullName evidence="12">Kinesin motor domain-containing protein</fullName>
    </recommendedName>
</protein>
<evidence type="ECO:0000256" key="7">
    <source>
        <dbReference type="ARBA" id="ARBA00023212"/>
    </source>
</evidence>
<dbReference type="PANTHER" id="PTHR47970">
    <property type="entry name" value="KINESIN-LIKE PROTEIN KIF11"/>
    <property type="match status" value="1"/>
</dbReference>
<evidence type="ECO:0000256" key="1">
    <source>
        <dbReference type="ARBA" id="ARBA00004245"/>
    </source>
</evidence>
<evidence type="ECO:0000256" key="10">
    <source>
        <dbReference type="SAM" id="Coils"/>
    </source>
</evidence>
<name>A0A1B6KLE4_9HEMI</name>
<keyword evidence="3" id="KW-0493">Microtubule</keyword>
<dbReference type="SUPFAM" id="SSF52540">
    <property type="entry name" value="P-loop containing nucleoside triphosphate hydrolases"/>
    <property type="match status" value="1"/>
</dbReference>
<dbReference type="InterPro" id="IPR027417">
    <property type="entry name" value="P-loop_NTPase"/>
</dbReference>
<dbReference type="InterPro" id="IPR001752">
    <property type="entry name" value="Kinesin_motor_dom"/>
</dbReference>
<evidence type="ECO:0000256" key="2">
    <source>
        <dbReference type="ARBA" id="ARBA00022490"/>
    </source>
</evidence>
<dbReference type="PRINTS" id="PR00380">
    <property type="entry name" value="KINESINHEAVY"/>
</dbReference>
<keyword evidence="4 9" id="KW-0547">Nucleotide-binding</keyword>
<feature type="binding site" evidence="9">
    <location>
        <begin position="93"/>
        <end position="100"/>
    </location>
    <ligand>
        <name>ATP</name>
        <dbReference type="ChEBI" id="CHEBI:30616"/>
    </ligand>
</feature>
<evidence type="ECO:0000256" key="5">
    <source>
        <dbReference type="ARBA" id="ARBA00022840"/>
    </source>
</evidence>
<proteinExistence type="inferred from homology"/>
<keyword evidence="7" id="KW-0206">Cytoskeleton</keyword>
<dbReference type="PANTHER" id="PTHR47970:SF12">
    <property type="entry name" value="KINESIN FAMILY MEMBER 11"/>
    <property type="match status" value="1"/>
</dbReference>
<evidence type="ECO:0000256" key="3">
    <source>
        <dbReference type="ARBA" id="ARBA00022701"/>
    </source>
</evidence>
<dbReference type="FunFam" id="3.40.850.10:FF:000019">
    <property type="entry name" value="Kinesin-like protein KIN-5D"/>
    <property type="match status" value="1"/>
</dbReference>
<dbReference type="InterPro" id="IPR036961">
    <property type="entry name" value="Kinesin_motor_dom_sf"/>
</dbReference>
<dbReference type="GO" id="GO:0051231">
    <property type="term" value="P:spindle elongation"/>
    <property type="evidence" value="ECO:0007669"/>
    <property type="project" value="TreeGrafter"/>
</dbReference>
<keyword evidence="2" id="KW-0963">Cytoplasm</keyword>
<gene>
    <name evidence="13" type="ORF">g.3751</name>
</gene>
<dbReference type="InterPro" id="IPR019821">
    <property type="entry name" value="Kinesin_motor_CS"/>
</dbReference>
<feature type="region of interest" description="Disordered" evidence="11">
    <location>
        <begin position="924"/>
        <end position="949"/>
    </location>
</feature>
<dbReference type="Pfam" id="PF00225">
    <property type="entry name" value="Kinesin"/>
    <property type="match status" value="1"/>
</dbReference>
<evidence type="ECO:0000256" key="11">
    <source>
        <dbReference type="SAM" id="MobiDB-lite"/>
    </source>
</evidence>
<dbReference type="GO" id="GO:0090307">
    <property type="term" value="P:mitotic spindle assembly"/>
    <property type="evidence" value="ECO:0007669"/>
    <property type="project" value="TreeGrafter"/>
</dbReference>
<keyword evidence="5 9" id="KW-0067">ATP-binding</keyword>
<organism evidence="13">
    <name type="scientific">Graphocephala atropunctata</name>
    <dbReference type="NCBI Taxonomy" id="36148"/>
    <lineage>
        <taxon>Eukaryota</taxon>
        <taxon>Metazoa</taxon>
        <taxon>Ecdysozoa</taxon>
        <taxon>Arthropoda</taxon>
        <taxon>Hexapoda</taxon>
        <taxon>Insecta</taxon>
        <taxon>Pterygota</taxon>
        <taxon>Neoptera</taxon>
        <taxon>Paraneoptera</taxon>
        <taxon>Hemiptera</taxon>
        <taxon>Auchenorrhyncha</taxon>
        <taxon>Membracoidea</taxon>
        <taxon>Cicadellidae</taxon>
        <taxon>Cicadellinae</taxon>
        <taxon>Cicadellini</taxon>
        <taxon>Graphocephala</taxon>
    </lineage>
</organism>
<dbReference type="GO" id="GO:0008574">
    <property type="term" value="F:plus-end-directed microtubule motor activity"/>
    <property type="evidence" value="ECO:0007669"/>
    <property type="project" value="TreeGrafter"/>
</dbReference>
<evidence type="ECO:0000256" key="8">
    <source>
        <dbReference type="ARBA" id="ARBA00034704"/>
    </source>
</evidence>
<evidence type="ECO:0000259" key="12">
    <source>
        <dbReference type="PROSITE" id="PS50067"/>
    </source>
</evidence>
<comment type="similarity">
    <text evidence="8">Belongs to the TRAFAC class myosin-kinesin ATPase superfamily. Kinesin family. KIN-5/BimC subfamily.</text>
</comment>
<reference evidence="13" key="1">
    <citation type="submission" date="2015-11" db="EMBL/GenBank/DDBJ databases">
        <title>De novo transcriptome assembly of four potential Pierce s Disease insect vectors from Arizona vineyards.</title>
        <authorList>
            <person name="Tassone E.E."/>
        </authorList>
    </citation>
    <scope>NUCLEOTIDE SEQUENCE</scope>
</reference>
<dbReference type="GO" id="GO:0005524">
    <property type="term" value="F:ATP binding"/>
    <property type="evidence" value="ECO:0007669"/>
    <property type="project" value="UniProtKB-UniRule"/>
</dbReference>
<keyword evidence="6 9" id="KW-0505">Motor protein</keyword>
<dbReference type="SMART" id="SM00129">
    <property type="entry name" value="KISc"/>
    <property type="match status" value="1"/>
</dbReference>
<dbReference type="InterPro" id="IPR047149">
    <property type="entry name" value="KIF11-like"/>
</dbReference>
<evidence type="ECO:0000256" key="9">
    <source>
        <dbReference type="PROSITE-ProRule" id="PRU00283"/>
    </source>
</evidence>
<dbReference type="GO" id="GO:0005876">
    <property type="term" value="C:spindle microtubule"/>
    <property type="evidence" value="ECO:0007669"/>
    <property type="project" value="TreeGrafter"/>
</dbReference>
<dbReference type="Gene3D" id="3.40.850.10">
    <property type="entry name" value="Kinesin motor domain"/>
    <property type="match status" value="1"/>
</dbReference>
<feature type="coiled-coil region" evidence="10">
    <location>
        <begin position="683"/>
        <end position="710"/>
    </location>
</feature>
<dbReference type="GO" id="GO:0072686">
    <property type="term" value="C:mitotic spindle"/>
    <property type="evidence" value="ECO:0007669"/>
    <property type="project" value="TreeGrafter"/>
</dbReference>
<dbReference type="PROSITE" id="PS00411">
    <property type="entry name" value="KINESIN_MOTOR_1"/>
    <property type="match status" value="1"/>
</dbReference>
<feature type="compositionally biased region" description="Basic residues" evidence="11">
    <location>
        <begin position="1022"/>
        <end position="1039"/>
    </location>
</feature>
<dbReference type="EMBL" id="GEBQ01027708">
    <property type="protein sequence ID" value="JAT12269.1"/>
    <property type="molecule type" value="Transcribed_RNA"/>
</dbReference>
<evidence type="ECO:0000256" key="4">
    <source>
        <dbReference type="ARBA" id="ARBA00022741"/>
    </source>
</evidence>
<dbReference type="GO" id="GO:0008017">
    <property type="term" value="F:microtubule binding"/>
    <property type="evidence" value="ECO:0007669"/>
    <property type="project" value="InterPro"/>
</dbReference>
<dbReference type="PROSITE" id="PS50067">
    <property type="entry name" value="KINESIN_MOTOR_2"/>
    <property type="match status" value="1"/>
</dbReference>
<dbReference type="GO" id="GO:0007018">
    <property type="term" value="P:microtubule-based movement"/>
    <property type="evidence" value="ECO:0007669"/>
    <property type="project" value="InterPro"/>
</dbReference>
<sequence length="1039" mass="118288">MASKNGKPQNTTEMIQAYIRVRPLYSHEEKSPLLEFSRNEVTIKDESGRLLKTLTFDKVFSESASQRRVYDTVVGPMINEILQGYNCTVFAYGQTGTGKTYTMTGDCEAQGENAIQAGIIPRAMDDIFQALQNISCEYQVKISYLELYNEKMKSLLHYYDHDFDIQLMDDMDGNVVLKGLTPIPVNSKEQALKLLKVGMEKKQTASTKMNINSSRSHTVFTITVTLKETEAADDDDVLRIGKLHLVDLAGSENASKSGASEAIGGVKKRLNEMSNINRSLLTLGRVITCIAENNPHIPYRESKLTRFLKDSLGGKTKTCVVGTISPTNSCLDETENTLNYANKVRLIKNKPEKNEKVSKKECMQMAADELMNLKRDLEAARLQEGVFVSNESYADMRKQIDILIGQNACIAEKYNILVGEYNKTMEMFNSFKADYDDKLADIEDLKSTLYWEDQYFNEKQQQWVKEMDIREHLLSMLKEKESKLTEEAKKSTIVLADLCEQNVILHDKVERQRNLELDNLKALDHFKAEVAEKLQNKFMGRLNSNFKEKSEDCLKLGQTTKHMMEEIKGKHQVIEEKLWKIKKIITQHIMDTSDCTTVLEKDTRDNLYHIVPYIDECVKIIEDSVRGNMRSLIKPNIDVIKRTLLSLGTSALRTLEYLRKCELKKNLMIKEIEINSKNFEETKILFEDQLQILQENVEEAMKKVREVNIIAKFAVKKVEPLKVAAADVEKYTRKTLEASVEARTTMEPISENINSLKSYIQKSLESHKVCEGETFQNIIEQEELSLEFRTDLGNQMNEKKKDLVQDTIDVYGTLKGSIKRCLRPVNNPIPVVEGRINTAVMGTELYTDHLQCQDEELIVSVTNVVNEMVTEVNDYKDLCKDNLKNGRTDDSPSQADQITAHRQEIGQTLADIKRDVKQLNYVKDVPTGRTPPRVMKNDFNYPQQLMPKDTEDLYPSSTALSQMADLHLSTLSMASSVGDDEGECAQLKPSLKRSLSLPEVGAAASTPTNSFSRRENTTQSKMIKKPNVRRNVKPRKPQK</sequence>
<comment type="subcellular location">
    <subcellularLocation>
        <location evidence="1">Cytoplasm</location>
        <location evidence="1">Cytoskeleton</location>
    </subcellularLocation>
</comment>
<feature type="region of interest" description="Disordered" evidence="11">
    <location>
        <begin position="998"/>
        <end position="1039"/>
    </location>
</feature>